<evidence type="ECO:0000256" key="2">
    <source>
        <dbReference type="ARBA" id="ARBA00023125"/>
    </source>
</evidence>
<dbReference type="EMBL" id="AUZZ01008162">
    <property type="protein sequence ID" value="EQD38857.1"/>
    <property type="molecule type" value="Genomic_DNA"/>
</dbReference>
<dbReference type="PRINTS" id="PR00686">
    <property type="entry name" value="TIFACTORIID"/>
</dbReference>
<evidence type="ECO:0000313" key="4">
    <source>
        <dbReference type="EMBL" id="EQD38857.1"/>
    </source>
</evidence>
<keyword evidence="2" id="KW-0238">DNA-binding</keyword>
<dbReference type="InterPro" id="IPR000814">
    <property type="entry name" value="TBP"/>
</dbReference>
<dbReference type="Gene3D" id="3.30.310.10">
    <property type="entry name" value="TATA-Binding Protein"/>
    <property type="match status" value="1"/>
</dbReference>
<protein>
    <submittedName>
        <fullName evidence="4">TATA-box binding family protein</fullName>
    </submittedName>
</protein>
<organism evidence="4">
    <name type="scientific">mine drainage metagenome</name>
    <dbReference type="NCBI Taxonomy" id="410659"/>
    <lineage>
        <taxon>unclassified sequences</taxon>
        <taxon>metagenomes</taxon>
        <taxon>ecological metagenomes</taxon>
    </lineage>
</organism>
<proteinExistence type="inferred from homology"/>
<dbReference type="GO" id="GO:0003677">
    <property type="term" value="F:DNA binding"/>
    <property type="evidence" value="ECO:0007669"/>
    <property type="project" value="UniProtKB-KW"/>
</dbReference>
<comment type="caution">
    <text evidence="4">The sequence shown here is derived from an EMBL/GenBank/DDBJ whole genome shotgun (WGS) entry which is preliminary data.</text>
</comment>
<dbReference type="InterPro" id="IPR012295">
    <property type="entry name" value="TBP_dom_sf"/>
</dbReference>
<reference evidence="4" key="1">
    <citation type="submission" date="2013-08" db="EMBL/GenBank/DDBJ databases">
        <authorList>
            <person name="Mendez C."/>
            <person name="Richter M."/>
            <person name="Ferrer M."/>
            <person name="Sanchez J."/>
        </authorList>
    </citation>
    <scope>NUCLEOTIDE SEQUENCE</scope>
</reference>
<dbReference type="SUPFAM" id="SSF55945">
    <property type="entry name" value="TATA-box binding protein-like"/>
    <property type="match status" value="1"/>
</dbReference>
<dbReference type="PANTHER" id="PTHR10126">
    <property type="entry name" value="TATA-BOX BINDING PROTEIN"/>
    <property type="match status" value="1"/>
</dbReference>
<comment type="similarity">
    <text evidence="1">Belongs to the TBP family.</text>
</comment>
<evidence type="ECO:0000256" key="3">
    <source>
        <dbReference type="ARBA" id="ARBA00023163"/>
    </source>
</evidence>
<dbReference type="Pfam" id="PF00352">
    <property type="entry name" value="TBP"/>
    <property type="match status" value="1"/>
</dbReference>
<evidence type="ECO:0000256" key="1">
    <source>
        <dbReference type="ARBA" id="ARBA00005560"/>
    </source>
</evidence>
<reference evidence="4" key="2">
    <citation type="journal article" date="2014" name="ISME J.">
        <title>Microbial stratification in low pH oxic and suboxic macroscopic growths along an acid mine drainage.</title>
        <authorList>
            <person name="Mendez-Garcia C."/>
            <person name="Mesa V."/>
            <person name="Sprenger R.R."/>
            <person name="Richter M."/>
            <person name="Diez M.S."/>
            <person name="Solano J."/>
            <person name="Bargiela R."/>
            <person name="Golyshina O.V."/>
            <person name="Manteca A."/>
            <person name="Ramos J.L."/>
            <person name="Gallego J.R."/>
            <person name="Llorente I."/>
            <person name="Martins Dos Santos V.A."/>
            <person name="Jensen O.N."/>
            <person name="Pelaez A.I."/>
            <person name="Sanchez J."/>
            <person name="Ferrer M."/>
        </authorList>
    </citation>
    <scope>NUCLEOTIDE SEQUENCE</scope>
</reference>
<gene>
    <name evidence="4" type="ORF">B2A_11316</name>
</gene>
<name>T0Z3F8_9ZZZZ</name>
<sequence length="119" mass="13157">MESHKAAQSPHSKYLHVKLKPTYEVVNIVASADLNIELDLYGLAKLSRDVDYEPEQFPGAIFKVYDPKAALLLFNSGKIICTGAKTPEDVKKAVNNAVLLVKKYLSTYKGVSAPRHKAK</sequence>
<dbReference type="AlphaFoldDB" id="T0Z3F8"/>
<keyword evidence="3" id="KW-0804">Transcription</keyword>
<dbReference type="GO" id="GO:0006352">
    <property type="term" value="P:DNA-templated transcription initiation"/>
    <property type="evidence" value="ECO:0007669"/>
    <property type="project" value="InterPro"/>
</dbReference>
<accession>T0Z3F8</accession>